<comment type="caution">
    <text evidence="2">The sequence shown here is derived from an EMBL/GenBank/DDBJ whole genome shotgun (WGS) entry which is preliminary data.</text>
</comment>
<accession>A0ABW2YM19</accession>
<gene>
    <name evidence="2" type="ORF">ACFQZQ_08905</name>
</gene>
<reference evidence="3" key="1">
    <citation type="journal article" date="2019" name="Int. J. Syst. Evol. Microbiol.">
        <title>The Global Catalogue of Microorganisms (GCM) 10K type strain sequencing project: providing services to taxonomists for standard genome sequencing and annotation.</title>
        <authorList>
            <consortium name="The Broad Institute Genomics Platform"/>
            <consortium name="The Broad Institute Genome Sequencing Center for Infectious Disease"/>
            <person name="Wu L."/>
            <person name="Ma J."/>
        </authorList>
    </citation>
    <scope>NUCLEOTIDE SEQUENCE [LARGE SCALE GENOMIC DNA]</scope>
    <source>
        <strain evidence="3">CCUG 55491</strain>
    </source>
</reference>
<evidence type="ECO:0000256" key="1">
    <source>
        <dbReference type="SAM" id="SignalP"/>
    </source>
</evidence>
<evidence type="ECO:0008006" key="4">
    <source>
        <dbReference type="Google" id="ProtNLM"/>
    </source>
</evidence>
<organism evidence="2 3">
    <name type="scientific">Lysobacter koreensis</name>
    <dbReference type="NCBI Taxonomy" id="266122"/>
    <lineage>
        <taxon>Bacteria</taxon>
        <taxon>Pseudomonadati</taxon>
        <taxon>Pseudomonadota</taxon>
        <taxon>Gammaproteobacteria</taxon>
        <taxon>Lysobacterales</taxon>
        <taxon>Lysobacteraceae</taxon>
        <taxon>Lysobacter</taxon>
    </lineage>
</organism>
<feature type="chain" id="PRO_5045732588" description="Lipoprotein" evidence="1">
    <location>
        <begin position="21"/>
        <end position="178"/>
    </location>
</feature>
<dbReference type="PROSITE" id="PS51257">
    <property type="entry name" value="PROKAR_LIPOPROTEIN"/>
    <property type="match status" value="1"/>
</dbReference>
<name>A0ABW2YM19_9GAMM</name>
<keyword evidence="3" id="KW-1185">Reference proteome</keyword>
<evidence type="ECO:0000313" key="2">
    <source>
        <dbReference type="EMBL" id="MFD0739398.1"/>
    </source>
</evidence>
<dbReference type="RefSeq" id="WP_386812396.1">
    <property type="nucleotide sequence ID" value="NZ_JBHTIH010000003.1"/>
</dbReference>
<feature type="signal peptide" evidence="1">
    <location>
        <begin position="1"/>
        <end position="20"/>
    </location>
</feature>
<sequence>MRVVLPLLYTALLGACSCQRAPDAVAAAAGTGVHSPTPADAVRSNEAAAETARADQIQGQRARRIGDAVDALHSYLRKLGSGQHDAAAQHWAYQRSPSVDEEAGLRALGELQSLRIQNGTPNPLDAEAVPNYLEIPVELQAALETGQGYRYRGWYRLRYNPVTTHWEMTAASLSPVIR</sequence>
<protein>
    <recommendedName>
        <fullName evidence="4">Lipoprotein</fullName>
    </recommendedName>
</protein>
<proteinExistence type="predicted"/>
<keyword evidence="1" id="KW-0732">Signal</keyword>
<dbReference type="EMBL" id="JBHTIH010000003">
    <property type="protein sequence ID" value="MFD0739398.1"/>
    <property type="molecule type" value="Genomic_DNA"/>
</dbReference>
<dbReference type="Proteomes" id="UP001597090">
    <property type="component" value="Unassembled WGS sequence"/>
</dbReference>
<evidence type="ECO:0000313" key="3">
    <source>
        <dbReference type="Proteomes" id="UP001597090"/>
    </source>
</evidence>